<protein>
    <submittedName>
        <fullName evidence="2">ANTAR domain-containing protein</fullName>
    </submittedName>
</protein>
<dbReference type="InterPro" id="IPR005561">
    <property type="entry name" value="ANTAR"/>
</dbReference>
<dbReference type="Gene3D" id="3.40.50.2300">
    <property type="match status" value="1"/>
</dbReference>
<proteinExistence type="predicted"/>
<dbReference type="Gene3D" id="1.10.10.10">
    <property type="entry name" value="Winged helix-like DNA-binding domain superfamily/Winged helix DNA-binding domain"/>
    <property type="match status" value="1"/>
</dbReference>
<evidence type="ECO:0000313" key="3">
    <source>
        <dbReference type="Proteomes" id="UP000320314"/>
    </source>
</evidence>
<evidence type="ECO:0000313" key="2">
    <source>
        <dbReference type="EMBL" id="TPW29648.1"/>
    </source>
</evidence>
<dbReference type="Proteomes" id="UP000320314">
    <property type="component" value="Unassembled WGS sequence"/>
</dbReference>
<reference evidence="2 3" key="1">
    <citation type="submission" date="2019-06" db="EMBL/GenBank/DDBJ databases">
        <authorList>
            <person name="Li M."/>
        </authorList>
    </citation>
    <scope>NUCLEOTIDE SEQUENCE [LARGE SCALE GENOMIC DNA]</scope>
    <source>
        <strain evidence="2 3">BGMRC6574</strain>
    </source>
</reference>
<dbReference type="AlphaFoldDB" id="A0A506U842"/>
<dbReference type="SUPFAM" id="SSF52172">
    <property type="entry name" value="CheY-like"/>
    <property type="match status" value="1"/>
</dbReference>
<dbReference type="GO" id="GO:0003723">
    <property type="term" value="F:RNA binding"/>
    <property type="evidence" value="ECO:0007669"/>
    <property type="project" value="InterPro"/>
</dbReference>
<accession>A0A506U842</accession>
<organism evidence="2 3">
    <name type="scientific">Pararhizobium mangrovi</name>
    <dbReference type="NCBI Taxonomy" id="2590452"/>
    <lineage>
        <taxon>Bacteria</taxon>
        <taxon>Pseudomonadati</taxon>
        <taxon>Pseudomonadota</taxon>
        <taxon>Alphaproteobacteria</taxon>
        <taxon>Hyphomicrobiales</taxon>
        <taxon>Rhizobiaceae</taxon>
        <taxon>Rhizobium/Agrobacterium group</taxon>
        <taxon>Pararhizobium</taxon>
    </lineage>
</organism>
<dbReference type="PROSITE" id="PS50921">
    <property type="entry name" value="ANTAR"/>
    <property type="match status" value="1"/>
</dbReference>
<feature type="domain" description="ANTAR" evidence="1">
    <location>
        <begin position="125"/>
        <end position="184"/>
    </location>
</feature>
<keyword evidence="3" id="KW-1185">Reference proteome</keyword>
<dbReference type="SMART" id="SM01012">
    <property type="entry name" value="ANTAR"/>
    <property type="match status" value="1"/>
</dbReference>
<dbReference type="Pfam" id="PF03861">
    <property type="entry name" value="ANTAR"/>
    <property type="match status" value="1"/>
</dbReference>
<sequence length="201" mass="21761">MTRQRIPNLGGARAVILHRPHDVVDALARQLSAIGLVPEPCWPDLPASVVAADFLFFDADMGFDAQFPWAAGAAPLPTIMLIGSEAPGRIEWALSREANAQLLKPVGSAGVYSSLLIARQTFERRMQQTAEIETLRERVAERQTIVRAVAVLGGDGGEEAGFDRLRHLAMDWRVTMEEAAARVMAASGEPPRTGPAKRRAG</sequence>
<evidence type="ECO:0000259" key="1">
    <source>
        <dbReference type="PROSITE" id="PS50921"/>
    </source>
</evidence>
<dbReference type="InterPro" id="IPR036388">
    <property type="entry name" value="WH-like_DNA-bd_sf"/>
</dbReference>
<dbReference type="InterPro" id="IPR011006">
    <property type="entry name" value="CheY-like_superfamily"/>
</dbReference>
<dbReference type="InterPro" id="IPR049021">
    <property type="entry name" value="AmiR_N"/>
</dbReference>
<dbReference type="Pfam" id="PF21332">
    <property type="entry name" value="AmiR_N"/>
    <property type="match status" value="1"/>
</dbReference>
<dbReference type="InterPro" id="IPR008327">
    <property type="entry name" value="Sig_transdc_resp-reg_antiterm"/>
</dbReference>
<dbReference type="PIRSF" id="PIRSF036382">
    <property type="entry name" value="RR_antiterm"/>
    <property type="match status" value="1"/>
</dbReference>
<dbReference type="RefSeq" id="WP_141166391.1">
    <property type="nucleotide sequence ID" value="NZ_VHLH01000010.1"/>
</dbReference>
<comment type="caution">
    <text evidence="2">The sequence shown here is derived from an EMBL/GenBank/DDBJ whole genome shotgun (WGS) entry which is preliminary data.</text>
</comment>
<gene>
    <name evidence="2" type="ORF">FJU11_07365</name>
</gene>
<name>A0A506U842_9HYPH</name>
<dbReference type="EMBL" id="VHLH01000010">
    <property type="protein sequence ID" value="TPW29648.1"/>
    <property type="molecule type" value="Genomic_DNA"/>
</dbReference>
<dbReference type="OrthoDB" id="6159164at2"/>